<evidence type="ECO:0000256" key="1">
    <source>
        <dbReference type="SAM" id="SignalP"/>
    </source>
</evidence>
<dbReference type="Gene3D" id="3.40.50.1580">
    <property type="entry name" value="Nucleoside phosphorylase domain"/>
    <property type="match status" value="1"/>
</dbReference>
<dbReference type="Proteomes" id="UP000070107">
    <property type="component" value="Unassembled WGS sequence"/>
</dbReference>
<keyword evidence="1" id="KW-0732">Signal</keyword>
<accession>A0A135HYF3</accession>
<dbReference type="GO" id="GO:0003824">
    <property type="term" value="F:catalytic activity"/>
    <property type="evidence" value="ECO:0007669"/>
    <property type="project" value="InterPro"/>
</dbReference>
<evidence type="ECO:0000313" key="3">
    <source>
        <dbReference type="Proteomes" id="UP000070107"/>
    </source>
</evidence>
<dbReference type="InterPro" id="IPR035994">
    <property type="entry name" value="Nucleoside_phosphorylase_sf"/>
</dbReference>
<feature type="signal peptide" evidence="1">
    <location>
        <begin position="1"/>
        <end position="27"/>
    </location>
</feature>
<dbReference type="InterPro" id="IPR009486">
    <property type="entry name" value="Pur_nuclsid_perm"/>
</dbReference>
<sequence length="349" mass="36952">MRSIRRFNLPAPLASAILMAASGGVLAAEPIKPKVMVITMFGAEAKPWLEGEKADIKIPVPGFAKDYPDVACSAEGLCVLTTAMGYANAASTLSALVHSDLFDLKQTYFIIAGIAGVDPSKGTLGSAHWARFAIDGSLRHEIDPRQIPEGWSDGVLALGAKTPGEKAQWGAGTEVYRLNESLLQKAFALSQETELADNEDAEAYRAHYTQEAAKEKPGVSICDTLSSDSYWHGAMIAEGMARWVALLTEGEGSYCTTQMEDNATLTALRRGADAGLVDFDRIALLRTASNFDREGGDQTAVESLTAKSGGFGPSTINAYRVASTVAKAIISDWDKWAGGVPAAEAASAN</sequence>
<reference evidence="2 3" key="1">
    <citation type="submission" date="2015-11" db="EMBL/GenBank/DDBJ databases">
        <title>Draft genome sequence of Paramesorhizobium deserti A-3-E, a strain highly resistant to diverse beta-lactam antibiotics.</title>
        <authorList>
            <person name="Lv R."/>
            <person name="Yang X."/>
            <person name="Fang N."/>
            <person name="Guo J."/>
            <person name="Luo X."/>
            <person name="Peng F."/>
            <person name="Yang R."/>
            <person name="Cui Y."/>
            <person name="Fang C."/>
            <person name="Song Y."/>
        </authorList>
    </citation>
    <scope>NUCLEOTIDE SEQUENCE [LARGE SCALE GENOMIC DNA]</scope>
    <source>
        <strain evidence="2 3">A-3-E</strain>
    </source>
</reference>
<keyword evidence="3" id="KW-1185">Reference proteome</keyword>
<dbReference type="GO" id="GO:0055085">
    <property type="term" value="P:transmembrane transport"/>
    <property type="evidence" value="ECO:0007669"/>
    <property type="project" value="InterPro"/>
</dbReference>
<dbReference type="AlphaFoldDB" id="A0A135HYF3"/>
<dbReference type="GO" id="GO:0009116">
    <property type="term" value="P:nucleoside metabolic process"/>
    <property type="evidence" value="ECO:0007669"/>
    <property type="project" value="InterPro"/>
</dbReference>
<organism evidence="2 3">
    <name type="scientific">Paramesorhizobium deserti</name>
    <dbReference type="NCBI Taxonomy" id="1494590"/>
    <lineage>
        <taxon>Bacteria</taxon>
        <taxon>Pseudomonadati</taxon>
        <taxon>Pseudomonadota</taxon>
        <taxon>Alphaproteobacteria</taxon>
        <taxon>Hyphomicrobiales</taxon>
        <taxon>Phyllobacteriaceae</taxon>
        <taxon>Paramesorhizobium</taxon>
    </lineage>
</organism>
<comment type="caution">
    <text evidence="2">The sequence shown here is derived from an EMBL/GenBank/DDBJ whole genome shotgun (WGS) entry which is preliminary data.</text>
</comment>
<evidence type="ECO:0000313" key="2">
    <source>
        <dbReference type="EMBL" id="KXF78236.1"/>
    </source>
</evidence>
<dbReference type="PIRSF" id="PIRSF013171">
    <property type="entry name" value="Pur_nuclsid_perm"/>
    <property type="match status" value="1"/>
</dbReference>
<dbReference type="PANTHER" id="PTHR38643:SF1">
    <property type="entry name" value="PURINE NUCLEOSIDE PERMEASE C285.05-RELATED"/>
    <property type="match status" value="1"/>
</dbReference>
<proteinExistence type="predicted"/>
<dbReference type="Pfam" id="PF06516">
    <property type="entry name" value="NUP"/>
    <property type="match status" value="1"/>
</dbReference>
<gene>
    <name evidence="2" type="ORF">ATN84_00020</name>
</gene>
<dbReference type="PANTHER" id="PTHR38643">
    <property type="entry name" value="PURINE NUCLEOSIDE PERMEASE C285.05-RELATED"/>
    <property type="match status" value="1"/>
</dbReference>
<name>A0A135HYF3_9HYPH</name>
<dbReference type="EMBL" id="LNTU01000001">
    <property type="protein sequence ID" value="KXF78236.1"/>
    <property type="molecule type" value="Genomic_DNA"/>
</dbReference>
<dbReference type="OrthoDB" id="4517280at2"/>
<dbReference type="STRING" id="1494590.ATN84_00020"/>
<protein>
    <submittedName>
        <fullName evidence="2">Purine nucleoside permease</fullName>
    </submittedName>
</protein>
<feature type="chain" id="PRO_5007465458" evidence="1">
    <location>
        <begin position="28"/>
        <end position="349"/>
    </location>
</feature>